<dbReference type="PANTHER" id="PTHR10353:SF209">
    <property type="entry name" value="GALACTOLIPID GALACTOSYLTRANSFERASE SFR2, CHLOROPLASTIC"/>
    <property type="match status" value="1"/>
</dbReference>
<dbReference type="Pfam" id="PF00232">
    <property type="entry name" value="Glyco_hydro_1"/>
    <property type="match status" value="2"/>
</dbReference>
<organism evidence="6 7">
    <name type="scientific">Candidatus Yanofskybacteria bacterium GW2011_GWD2_39_48</name>
    <dbReference type="NCBI Taxonomy" id="1619031"/>
    <lineage>
        <taxon>Bacteria</taxon>
        <taxon>Candidatus Yanofskyibacteriota</taxon>
    </lineage>
</organism>
<gene>
    <name evidence="6" type="ORF">UT53_C0028G0009</name>
</gene>
<evidence type="ECO:0000313" key="6">
    <source>
        <dbReference type="EMBL" id="KKR23120.1"/>
    </source>
</evidence>
<dbReference type="Gene3D" id="3.20.20.80">
    <property type="entry name" value="Glycosidases"/>
    <property type="match status" value="1"/>
</dbReference>
<dbReference type="GO" id="GO:0008422">
    <property type="term" value="F:beta-glucosidase activity"/>
    <property type="evidence" value="ECO:0007669"/>
    <property type="project" value="TreeGrafter"/>
</dbReference>
<accession>A0A0G0RKX6</accession>
<comment type="similarity">
    <text evidence="1 5">Belongs to the glycosyl hydrolase 1 family.</text>
</comment>
<dbReference type="InterPro" id="IPR018120">
    <property type="entry name" value="Glyco_hydro_1_AS"/>
</dbReference>
<sequence>MEKLEFPKGFLWGSATSSHQIEGNNHNDWSEWEKSSERIEQLKKDGGSPSDFISGRACDSYNRFEEDFDIAKSLNHNIHRISIEWSRIESEEGKFNNEAIQHYKTVVKAIRDRGMEPMVTLWHFTNPIWFASDGGFLNKKAPLRFVRFVRFVVENLKDDVSLWITFNEAVSVYGPMAYISGTWPPQKRNFLSYLRFRKNIIRAHTLAYNEIKNIYHKSPASEMNSDNVSPISPTPMSMSHNIREAQIGVVENNSPIISPWYWRLIGLSGLVSYYRNHFLLSGVFPYYDFIGLNYYCFKRLPGSYSILPRQDSVKIMDWEIYPKGIYDRLLDLKRKYNKPIYITENGIADATDEKRTRFIKDHLYWVWRAIQDGVNVRGYMYWSLLDNFEWHRGYGPRFGLVEIDYKNNQTRKIRTSAYEYARIISNNGFEF</sequence>
<reference evidence="6 7" key="1">
    <citation type="journal article" date="2015" name="Nature">
        <title>rRNA introns, odd ribosomes, and small enigmatic genomes across a large radiation of phyla.</title>
        <authorList>
            <person name="Brown C.T."/>
            <person name="Hug L.A."/>
            <person name="Thomas B.C."/>
            <person name="Sharon I."/>
            <person name="Castelle C.J."/>
            <person name="Singh A."/>
            <person name="Wilkins M.J."/>
            <person name="Williams K.H."/>
            <person name="Banfield J.F."/>
        </authorList>
    </citation>
    <scope>NUCLEOTIDE SEQUENCE [LARGE SCALE GENOMIC DNA]</scope>
</reference>
<evidence type="ECO:0000256" key="3">
    <source>
        <dbReference type="ARBA" id="ARBA00023295"/>
    </source>
</evidence>
<dbReference type="PRINTS" id="PR00131">
    <property type="entry name" value="GLHYDRLASE1"/>
</dbReference>
<dbReference type="Proteomes" id="UP000034764">
    <property type="component" value="Unassembled WGS sequence"/>
</dbReference>
<dbReference type="PATRIC" id="fig|1619031.3.peg.457"/>
<dbReference type="EMBL" id="LBXD01000028">
    <property type="protein sequence ID" value="KKR23120.1"/>
    <property type="molecule type" value="Genomic_DNA"/>
</dbReference>
<dbReference type="InterPro" id="IPR017853">
    <property type="entry name" value="GH"/>
</dbReference>
<protein>
    <submittedName>
        <fullName evidence="6">Beta-glucosidase</fullName>
    </submittedName>
</protein>
<evidence type="ECO:0000256" key="2">
    <source>
        <dbReference type="ARBA" id="ARBA00022801"/>
    </source>
</evidence>
<dbReference type="SUPFAM" id="SSF51445">
    <property type="entry name" value="(Trans)glycosidases"/>
    <property type="match status" value="1"/>
</dbReference>
<keyword evidence="2" id="KW-0378">Hydrolase</keyword>
<evidence type="ECO:0000313" key="7">
    <source>
        <dbReference type="Proteomes" id="UP000034764"/>
    </source>
</evidence>
<dbReference type="InterPro" id="IPR001360">
    <property type="entry name" value="Glyco_hydro_1"/>
</dbReference>
<dbReference type="GO" id="GO:0005975">
    <property type="term" value="P:carbohydrate metabolic process"/>
    <property type="evidence" value="ECO:0007669"/>
    <property type="project" value="InterPro"/>
</dbReference>
<dbReference type="AlphaFoldDB" id="A0A0G0RKX6"/>
<evidence type="ECO:0000256" key="4">
    <source>
        <dbReference type="PROSITE-ProRule" id="PRU10055"/>
    </source>
</evidence>
<name>A0A0G0RKX6_9BACT</name>
<evidence type="ECO:0000256" key="1">
    <source>
        <dbReference type="ARBA" id="ARBA00010838"/>
    </source>
</evidence>
<dbReference type="PANTHER" id="PTHR10353">
    <property type="entry name" value="GLYCOSYL HYDROLASE"/>
    <property type="match status" value="1"/>
</dbReference>
<keyword evidence="3" id="KW-0326">Glycosidase</keyword>
<dbReference type="PROSITE" id="PS00572">
    <property type="entry name" value="GLYCOSYL_HYDROL_F1_1"/>
    <property type="match status" value="1"/>
</dbReference>
<feature type="active site" description="Nucleophile" evidence="4">
    <location>
        <position position="344"/>
    </location>
</feature>
<proteinExistence type="inferred from homology"/>
<evidence type="ECO:0000256" key="5">
    <source>
        <dbReference type="RuleBase" id="RU003690"/>
    </source>
</evidence>
<comment type="caution">
    <text evidence="6">The sequence shown here is derived from an EMBL/GenBank/DDBJ whole genome shotgun (WGS) entry which is preliminary data.</text>
</comment>